<gene>
    <name evidence="2" type="primary">M586L</name>
    <name evidence="2" type="ORF">MT325_M586L</name>
</gene>
<organism evidence="2 3">
    <name type="scientific">Paramecium bursaria Chlorella virus MT325</name>
    <name type="common">PBCV-MT325</name>
    <dbReference type="NCBI Taxonomy" id="346932"/>
    <lineage>
        <taxon>Viruses</taxon>
        <taxon>Varidnaviria</taxon>
        <taxon>Bamfordvirae</taxon>
        <taxon>Nucleocytoviricota</taxon>
        <taxon>Megaviricetes</taxon>
        <taxon>Algavirales</taxon>
        <taxon>Phycodnaviridae</taxon>
        <taxon>Chlorovirus</taxon>
        <taxon>Chlorovirus conductrix</taxon>
        <taxon>Paramecium bursaria Chlorella virus A1</taxon>
    </lineage>
</organism>
<evidence type="ECO:0000256" key="1">
    <source>
        <dbReference type="SAM" id="MobiDB-lite"/>
    </source>
</evidence>
<reference evidence="2 3" key="1">
    <citation type="journal article" date="2007" name="Virology">
        <title>Sequence and annotation of the 314-kb MT325 and the 321-kb FR483 viruses that infect Chlorella Pbi.</title>
        <authorList>
            <person name="Fitzgerald L.A."/>
            <person name="Graves M.V."/>
            <person name="Li X."/>
            <person name="Feldblyum T."/>
            <person name="Hartigan J."/>
            <person name="Van Etten J.L."/>
        </authorList>
    </citation>
    <scope>NUCLEOTIDE SEQUENCE [LARGE SCALE GENOMIC DNA]</scope>
    <source>
        <strain evidence="2 3">MT325</strain>
    </source>
</reference>
<evidence type="ECO:0000313" key="2">
    <source>
        <dbReference type="EMBL" id="ABT14140.1"/>
    </source>
</evidence>
<protein>
    <submittedName>
        <fullName evidence="2">Uncharacterized protein M586L</fullName>
    </submittedName>
</protein>
<name>A7IUW6_PBCVM</name>
<proteinExistence type="predicted"/>
<organismHost>
    <name type="scientific">Paramecium bursaria</name>
    <dbReference type="NCBI Taxonomy" id="74790"/>
</organismHost>
<dbReference type="InterPro" id="IPR027417">
    <property type="entry name" value="P-loop_NTPase"/>
</dbReference>
<dbReference type="SUPFAM" id="SSF52540">
    <property type="entry name" value="P-loop containing nucleoside triphosphate hydrolases"/>
    <property type="match status" value="1"/>
</dbReference>
<dbReference type="Gene3D" id="3.40.50.300">
    <property type="entry name" value="P-loop containing nucleotide triphosphate hydrolases"/>
    <property type="match status" value="1"/>
</dbReference>
<accession>A7IUW6</accession>
<dbReference type="Proteomes" id="UP000246715">
    <property type="component" value="Segment"/>
</dbReference>
<evidence type="ECO:0000313" key="3">
    <source>
        <dbReference type="Proteomes" id="UP000246715"/>
    </source>
</evidence>
<dbReference type="EMBL" id="DQ491001">
    <property type="protein sequence ID" value="ABT14140.1"/>
    <property type="molecule type" value="Genomic_DNA"/>
</dbReference>
<sequence length="255" mass="29032">MSISIREFDPNTISNGAIVGVVGRRGSGKSVIIKDLLYYKRHVLPCGLVMSGTEAGNGYFSQFIPDIFVFDDFNGPALDKLLERQKKAAKKGNMGRVFVVLDDLAFDSSIMKKPVMRYIFMNGRHLNIFLIFSSQYVADLGPPAIRANIDVLLVCREAIQANRWRLYNMFFGCFESFEDFNKVLNACTENYGVMVLDNTKLSNNPADCVFHWKAKMRDEFKMGSRIFWKFSKDKSRTDDSDEEDNNGVKLIKGHK</sequence>
<feature type="region of interest" description="Disordered" evidence="1">
    <location>
        <begin position="233"/>
        <end position="255"/>
    </location>
</feature>